<sequence length="207" mass="22372">MTTYRRDRFDGYIAGAGSTSGRRFVVGVWERSPLGAFADVMVAHPDGCRELLAPSEQVAEYVSGTYRFDGVTLVDVVVDRSVRDGGERWVVQAGELQLSLAVGGRLLLATPLLPVRGPLVHPLTARLIDPVARRVMTGVRTSGTAGNGRREHYLAQDLHAVEHIEGTWAGEPVGGLADVAPEPNFGFSSTPRRPAVTRVTTFVEVPR</sequence>
<proteinExistence type="predicted"/>
<accession>A0A417Z7R7</accession>
<gene>
    <name evidence="1" type="ORF">D1832_05475</name>
</gene>
<comment type="caution">
    <text evidence="1">The sequence shown here is derived from an EMBL/GenBank/DDBJ whole genome shotgun (WGS) entry which is preliminary data.</text>
</comment>
<organism evidence="1 2">
    <name type="scientific">Dermacoccus abyssi</name>
    <dbReference type="NCBI Taxonomy" id="322596"/>
    <lineage>
        <taxon>Bacteria</taxon>
        <taxon>Bacillati</taxon>
        <taxon>Actinomycetota</taxon>
        <taxon>Actinomycetes</taxon>
        <taxon>Micrococcales</taxon>
        <taxon>Dermacoccaceae</taxon>
        <taxon>Dermacoccus</taxon>
    </lineage>
</organism>
<evidence type="ECO:0000313" key="1">
    <source>
        <dbReference type="EMBL" id="RHW46680.1"/>
    </source>
</evidence>
<dbReference type="EMBL" id="QWLM01000004">
    <property type="protein sequence ID" value="RHW46680.1"/>
    <property type="molecule type" value="Genomic_DNA"/>
</dbReference>
<dbReference type="Proteomes" id="UP000285376">
    <property type="component" value="Unassembled WGS sequence"/>
</dbReference>
<reference evidence="1 2" key="1">
    <citation type="submission" date="2018-08" db="EMBL/GenBank/DDBJ databases">
        <title>Whole genome sequence analysis of Dermacoccus abyssi bacteria isolated from Deep Mariana trench Micromonospora spp reveals genes involved in the environmental adaptation and production of secondary metabolites.</title>
        <authorList>
            <person name="Abdel-Mageed W.M."/>
            <person name="Lehri B."/>
            <person name="Nouioui I."/>
            <person name="Goodfellow I."/>
            <person name="Jaspars M."/>
            <person name="Karlyshev A."/>
        </authorList>
    </citation>
    <scope>NUCLEOTIDE SEQUENCE [LARGE SCALE GENOMIC DNA]</scope>
    <source>
        <strain evidence="1 2">MT1.1</strain>
    </source>
</reference>
<dbReference type="RefSeq" id="WP_118912953.1">
    <property type="nucleotide sequence ID" value="NZ_CBCRVH010000003.1"/>
</dbReference>
<name>A0A417Z7R7_9MICO</name>
<protein>
    <submittedName>
        <fullName evidence="1">Uncharacterized protein</fullName>
    </submittedName>
</protein>
<evidence type="ECO:0000313" key="2">
    <source>
        <dbReference type="Proteomes" id="UP000285376"/>
    </source>
</evidence>
<dbReference type="AlphaFoldDB" id="A0A417Z7R7"/>